<evidence type="ECO:0000256" key="2">
    <source>
        <dbReference type="SAM" id="SignalP"/>
    </source>
</evidence>
<keyword evidence="1" id="KW-1133">Transmembrane helix</keyword>
<keyword evidence="1" id="KW-0472">Membrane</keyword>
<feature type="transmembrane region" description="Helical" evidence="1">
    <location>
        <begin position="210"/>
        <end position="231"/>
    </location>
</feature>
<feature type="transmembrane region" description="Helical" evidence="1">
    <location>
        <begin position="243"/>
        <end position="269"/>
    </location>
</feature>
<reference evidence="4" key="1">
    <citation type="submission" date="2016-10" db="EMBL/GenBank/DDBJ databases">
        <authorList>
            <person name="Varghese N."/>
            <person name="Submissions S."/>
        </authorList>
    </citation>
    <scope>NUCLEOTIDE SEQUENCE [LARGE SCALE GENOMIC DNA]</scope>
    <source>
        <strain evidence="4">DSM 3695</strain>
    </source>
</reference>
<keyword evidence="4" id="KW-1185">Reference proteome</keyword>
<feature type="transmembrane region" description="Helical" evidence="1">
    <location>
        <begin position="295"/>
        <end position="315"/>
    </location>
</feature>
<evidence type="ECO:0000313" key="3">
    <source>
        <dbReference type="EMBL" id="SEW52796.1"/>
    </source>
</evidence>
<feature type="transmembrane region" description="Helical" evidence="1">
    <location>
        <begin position="362"/>
        <end position="386"/>
    </location>
</feature>
<feature type="transmembrane region" description="Helical" evidence="1">
    <location>
        <begin position="327"/>
        <end position="350"/>
    </location>
</feature>
<feature type="transmembrane region" description="Helical" evidence="1">
    <location>
        <begin position="144"/>
        <end position="164"/>
    </location>
</feature>
<sequence>MTIRIQALLAMLFCLFFFPTKAQPPHHEKFFLNLDKHPDDTIAGKLFVPIEDTYIYNLFGNPAPIKKTQLLIGEHIYIVKTGGRREIWSSFTYFGERDIHAEFLPWEMVQPYHERVSPGAVKDSINEDWYLFGDSWVKDEIKKLLPFILLALCLLLFAGHWYWNKTFEVFRDFLKTRWGMAAVIVIMLTYPIVLFFWPGYMLNFHLLSNWSYHLFFWSSGLMETATVPIVYNFQHIAFIAVTMLLQLMCILLAVWASGAYLSFFTLYIATPRYRIYGRRYAYGNPPANMSFDKLVMYWFQFMVPVLLSALLMYYFIPVNDEYKWRSLLILIGLVLTMILIYHTVFSKIPILHEWLLKAGRNLLGFCVHVVLLFIVLLTINLVNYLWMIRS</sequence>
<protein>
    <submittedName>
        <fullName evidence="3">Uncharacterized protein</fullName>
    </submittedName>
</protein>
<evidence type="ECO:0000256" key="1">
    <source>
        <dbReference type="SAM" id="Phobius"/>
    </source>
</evidence>
<feature type="transmembrane region" description="Helical" evidence="1">
    <location>
        <begin position="176"/>
        <end position="198"/>
    </location>
</feature>
<proteinExistence type="predicted"/>
<feature type="chain" id="PRO_5011594565" evidence="2">
    <location>
        <begin position="23"/>
        <end position="390"/>
    </location>
</feature>
<gene>
    <name evidence="3" type="ORF">SAMN04488122_5122</name>
</gene>
<dbReference type="Proteomes" id="UP000199310">
    <property type="component" value="Unassembled WGS sequence"/>
</dbReference>
<feature type="signal peptide" evidence="2">
    <location>
        <begin position="1"/>
        <end position="22"/>
    </location>
</feature>
<dbReference type="EMBL" id="FOJG01000002">
    <property type="protein sequence ID" value="SEW52796.1"/>
    <property type="molecule type" value="Genomic_DNA"/>
</dbReference>
<keyword evidence="2" id="KW-0732">Signal</keyword>
<name>A0A1I0S9E8_9BACT</name>
<keyword evidence="1" id="KW-0812">Transmembrane</keyword>
<evidence type="ECO:0000313" key="4">
    <source>
        <dbReference type="Proteomes" id="UP000199310"/>
    </source>
</evidence>
<accession>A0A1I0S9E8</accession>
<dbReference type="AlphaFoldDB" id="A0A1I0S9E8"/>
<organism evidence="3 4">
    <name type="scientific">Chitinophaga arvensicola</name>
    <dbReference type="NCBI Taxonomy" id="29529"/>
    <lineage>
        <taxon>Bacteria</taxon>
        <taxon>Pseudomonadati</taxon>
        <taxon>Bacteroidota</taxon>
        <taxon>Chitinophagia</taxon>
        <taxon>Chitinophagales</taxon>
        <taxon>Chitinophagaceae</taxon>
        <taxon>Chitinophaga</taxon>
    </lineage>
</organism>